<accession>A0A2I3RRQ0</accession>
<dbReference type="Proteomes" id="UP000002277">
    <property type="component" value="Chromosome 7"/>
</dbReference>
<reference evidence="1" key="3">
    <citation type="submission" date="2025-09" db="UniProtKB">
        <authorList>
            <consortium name="Ensembl"/>
        </authorList>
    </citation>
    <scope>IDENTIFICATION</scope>
</reference>
<dbReference type="GeneTree" id="ENSGT00910000147761"/>
<proteinExistence type="predicted"/>
<protein>
    <submittedName>
        <fullName evidence="1">Uncharacterized protein</fullName>
    </submittedName>
</protein>
<evidence type="ECO:0000313" key="2">
    <source>
        <dbReference type="Proteomes" id="UP000002277"/>
    </source>
</evidence>
<evidence type="ECO:0000313" key="1">
    <source>
        <dbReference type="Ensembl" id="ENSPTRP00000067381.1"/>
    </source>
</evidence>
<dbReference type="EMBL" id="AC148837">
    <property type="status" value="NOT_ANNOTATED_CDS"/>
    <property type="molecule type" value="Genomic_DNA"/>
</dbReference>
<name>A0A2I3RRQ0_PANTR</name>
<dbReference type="Bgee" id="ENSPTRG00000051058">
    <property type="expression patterns" value="Expressed in cortex of kidney and 7 other cell types or tissues"/>
</dbReference>
<keyword evidence="2" id="KW-1185">Reference proteome</keyword>
<organism evidence="1 2">
    <name type="scientific">Pan troglodytes</name>
    <name type="common">Chimpanzee</name>
    <dbReference type="NCBI Taxonomy" id="9598"/>
    <lineage>
        <taxon>Eukaryota</taxon>
        <taxon>Metazoa</taxon>
        <taxon>Chordata</taxon>
        <taxon>Craniata</taxon>
        <taxon>Vertebrata</taxon>
        <taxon>Euteleostomi</taxon>
        <taxon>Mammalia</taxon>
        <taxon>Eutheria</taxon>
        <taxon>Euarchontoglires</taxon>
        <taxon>Primates</taxon>
        <taxon>Haplorrhini</taxon>
        <taxon>Catarrhini</taxon>
        <taxon>Hominidae</taxon>
        <taxon>Pan</taxon>
    </lineage>
</organism>
<dbReference type="Ensembl" id="ENSPTRT00000105792.1">
    <property type="protein sequence ID" value="ENSPTRP00000067381.1"/>
    <property type="gene ID" value="ENSPTRG00000051058.1"/>
</dbReference>
<dbReference type="InParanoid" id="A0A2I3RRQ0"/>
<sequence length="109" mass="13150">MWIFSRNFIPVLMADIRKEERNHLCRSSRRTWTILDRAEYSDHVVLQGAGVGWGTSRSPWRKVRNQECFQFHRFLRHHLPFYIAECQPPWDGTWRSCFLRTCLPRIPCS</sequence>
<dbReference type="AlphaFoldDB" id="A0A2I3RRQ0"/>
<reference evidence="1 2" key="1">
    <citation type="journal article" date="2005" name="Nature">
        <title>Initial sequence of the chimpanzee genome and comparison with the human genome.</title>
        <authorList>
            <consortium name="Chimpanzee sequencing and analysis consortium"/>
        </authorList>
    </citation>
    <scope>NUCLEOTIDE SEQUENCE [LARGE SCALE GENOMIC DNA]</scope>
</reference>
<reference evidence="1" key="2">
    <citation type="submission" date="2025-08" db="UniProtKB">
        <authorList>
            <consortium name="Ensembl"/>
        </authorList>
    </citation>
    <scope>IDENTIFICATION</scope>
</reference>